<evidence type="ECO:0000313" key="2">
    <source>
        <dbReference type="EMBL" id="KAG8391554.1"/>
    </source>
</evidence>
<dbReference type="PANTHER" id="PTHR11697">
    <property type="entry name" value="GENERAL TRANSCRIPTION FACTOR 2-RELATED ZINC FINGER PROTEIN"/>
    <property type="match status" value="1"/>
</dbReference>
<dbReference type="InterPro" id="IPR012337">
    <property type="entry name" value="RNaseH-like_sf"/>
</dbReference>
<reference evidence="2" key="1">
    <citation type="submission" date="2019-10" db="EMBL/GenBank/DDBJ databases">
        <authorList>
            <person name="Zhang R."/>
            <person name="Pan Y."/>
            <person name="Wang J."/>
            <person name="Ma R."/>
            <person name="Yu S."/>
        </authorList>
    </citation>
    <scope>NUCLEOTIDE SEQUENCE</scope>
    <source>
        <strain evidence="2">LA-IB0</strain>
        <tissue evidence="2">Leaf</tissue>
    </source>
</reference>
<name>A0AAV6Y9J7_9LAMI</name>
<comment type="caution">
    <text evidence="2">The sequence shown here is derived from an EMBL/GenBank/DDBJ whole genome shotgun (WGS) entry which is preliminary data.</text>
</comment>
<dbReference type="AlphaFoldDB" id="A0AAV6Y9J7"/>
<dbReference type="InterPro" id="IPR025398">
    <property type="entry name" value="DUF4371"/>
</dbReference>
<gene>
    <name evidence="2" type="ORF">BUALT_Bualt01G0199700</name>
</gene>
<dbReference type="EMBL" id="WHWC01000001">
    <property type="protein sequence ID" value="KAG8391554.1"/>
    <property type="molecule type" value="Genomic_DNA"/>
</dbReference>
<dbReference type="Proteomes" id="UP000826271">
    <property type="component" value="Unassembled WGS sequence"/>
</dbReference>
<proteinExistence type="predicted"/>
<sequence length="358" mass="41310">MRKVNRDSDCPHIERDPGLRKSIWDYPLTKRDEIRRAYLIFGPFHGIPEKSSKNVDKNKRKFLPAWYKLFPGIAFRARNERTDSHNHGSFIEIIKHTASYNDEVNSIVLENAPHNASYTSPPIQKEILSIYAMKIQKFIKDEIGEAKYCIILDESRDESKREQMAIVLRFVDIKGFIRESIQNIRGQKYDGASNIRGEWNGLQALFLSECPYAYYVHCFAHRLQLILVAAALSVIPIEHFFSHLLVVINLVDSSSKRHDQLQIAQAIRIVELISNDELEMGKGKKQVGIVQCPGDTQWGSHLRSLRSLLVVNTRELIQEFRENGWDELFDKVKAFCEKHEIDIPNMNAPHRSGRGQSV</sequence>
<feature type="domain" description="DUF4371" evidence="1">
    <location>
        <begin position="69"/>
        <end position="180"/>
    </location>
</feature>
<dbReference type="InterPro" id="IPR055298">
    <property type="entry name" value="AtLOH3-like"/>
</dbReference>
<organism evidence="2 3">
    <name type="scientific">Buddleja alternifolia</name>
    <dbReference type="NCBI Taxonomy" id="168488"/>
    <lineage>
        <taxon>Eukaryota</taxon>
        <taxon>Viridiplantae</taxon>
        <taxon>Streptophyta</taxon>
        <taxon>Embryophyta</taxon>
        <taxon>Tracheophyta</taxon>
        <taxon>Spermatophyta</taxon>
        <taxon>Magnoliopsida</taxon>
        <taxon>eudicotyledons</taxon>
        <taxon>Gunneridae</taxon>
        <taxon>Pentapetalae</taxon>
        <taxon>asterids</taxon>
        <taxon>lamiids</taxon>
        <taxon>Lamiales</taxon>
        <taxon>Scrophulariaceae</taxon>
        <taxon>Buddlejeae</taxon>
        <taxon>Buddleja</taxon>
    </lineage>
</organism>
<dbReference type="PANTHER" id="PTHR11697:SF230">
    <property type="entry name" value="ZINC FINGER, MYM DOMAIN CONTAINING 1"/>
    <property type="match status" value="1"/>
</dbReference>
<dbReference type="SUPFAM" id="SSF53098">
    <property type="entry name" value="Ribonuclease H-like"/>
    <property type="match status" value="1"/>
</dbReference>
<keyword evidence="3" id="KW-1185">Reference proteome</keyword>
<evidence type="ECO:0000313" key="3">
    <source>
        <dbReference type="Proteomes" id="UP000826271"/>
    </source>
</evidence>
<dbReference type="Pfam" id="PF14291">
    <property type="entry name" value="DUF4371"/>
    <property type="match status" value="1"/>
</dbReference>
<accession>A0AAV6Y9J7</accession>
<protein>
    <recommendedName>
        <fullName evidence="1">DUF4371 domain-containing protein</fullName>
    </recommendedName>
</protein>
<evidence type="ECO:0000259" key="1">
    <source>
        <dbReference type="Pfam" id="PF14291"/>
    </source>
</evidence>